<gene>
    <name evidence="2" type="ORF">J2S44_001963</name>
</gene>
<keyword evidence="3" id="KW-1185">Reference proteome</keyword>
<evidence type="ECO:0000313" key="2">
    <source>
        <dbReference type="EMBL" id="MDR7321713.1"/>
    </source>
</evidence>
<dbReference type="RefSeq" id="WP_310410936.1">
    <property type="nucleotide sequence ID" value="NZ_JAVDYC010000001.1"/>
</dbReference>
<proteinExistence type="predicted"/>
<accession>A0AAE3ZP50</accession>
<name>A0AAE3ZP50_9ACTN</name>
<sequence length="65" mass="7358">MPWNWRYEDSDGKPVEGPSEAFPSQADAESWIGQTWRELQGTGVASVVLVEDDRVEYTMSLAPRE</sequence>
<protein>
    <submittedName>
        <fullName evidence="2">Uncharacterized protein</fullName>
    </submittedName>
</protein>
<evidence type="ECO:0000256" key="1">
    <source>
        <dbReference type="SAM" id="MobiDB-lite"/>
    </source>
</evidence>
<feature type="compositionally biased region" description="Basic and acidic residues" evidence="1">
    <location>
        <begin position="1"/>
        <end position="14"/>
    </location>
</feature>
<dbReference type="Proteomes" id="UP001183629">
    <property type="component" value="Unassembled WGS sequence"/>
</dbReference>
<reference evidence="2 3" key="1">
    <citation type="submission" date="2023-07" db="EMBL/GenBank/DDBJ databases">
        <title>Sequencing the genomes of 1000 actinobacteria strains.</title>
        <authorList>
            <person name="Klenk H.-P."/>
        </authorList>
    </citation>
    <scope>NUCLEOTIDE SEQUENCE [LARGE SCALE GENOMIC DNA]</scope>
    <source>
        <strain evidence="2 3">DSM 44711</strain>
    </source>
</reference>
<dbReference type="AlphaFoldDB" id="A0AAE3ZP50"/>
<dbReference type="EMBL" id="JAVDYC010000001">
    <property type="protein sequence ID" value="MDR7321713.1"/>
    <property type="molecule type" value="Genomic_DNA"/>
</dbReference>
<organism evidence="2 3">
    <name type="scientific">Catenuloplanes niger</name>
    <dbReference type="NCBI Taxonomy" id="587534"/>
    <lineage>
        <taxon>Bacteria</taxon>
        <taxon>Bacillati</taxon>
        <taxon>Actinomycetota</taxon>
        <taxon>Actinomycetes</taxon>
        <taxon>Micromonosporales</taxon>
        <taxon>Micromonosporaceae</taxon>
        <taxon>Catenuloplanes</taxon>
    </lineage>
</organism>
<evidence type="ECO:0000313" key="3">
    <source>
        <dbReference type="Proteomes" id="UP001183629"/>
    </source>
</evidence>
<comment type="caution">
    <text evidence="2">The sequence shown here is derived from an EMBL/GenBank/DDBJ whole genome shotgun (WGS) entry which is preliminary data.</text>
</comment>
<feature type="region of interest" description="Disordered" evidence="1">
    <location>
        <begin position="1"/>
        <end position="23"/>
    </location>
</feature>